<evidence type="ECO:0000313" key="8">
    <source>
        <dbReference type="Proteomes" id="UP000224634"/>
    </source>
</evidence>
<evidence type="ECO:0000256" key="3">
    <source>
        <dbReference type="ARBA" id="ARBA00022723"/>
    </source>
</evidence>
<dbReference type="InterPro" id="IPR013154">
    <property type="entry name" value="ADH-like_N"/>
</dbReference>
<dbReference type="InterPro" id="IPR020843">
    <property type="entry name" value="ER"/>
</dbReference>
<dbReference type="PANTHER" id="PTHR42940:SF7">
    <property type="entry name" value="ALCOHOL DEHYDROGENASE-LIKE N-TERMINAL DOMAIN-CONTAINING PROTEIN"/>
    <property type="match status" value="1"/>
</dbReference>
<dbReference type="EMBL" id="PDNA01000093">
    <property type="protein sequence ID" value="PGH14463.1"/>
    <property type="molecule type" value="Genomic_DNA"/>
</dbReference>
<evidence type="ECO:0000256" key="1">
    <source>
        <dbReference type="ARBA" id="ARBA00001947"/>
    </source>
</evidence>
<comment type="cofactor">
    <cofactor evidence="1">
        <name>Zn(2+)</name>
        <dbReference type="ChEBI" id="CHEBI:29105"/>
    </cofactor>
</comment>
<dbReference type="SUPFAM" id="SSF51735">
    <property type="entry name" value="NAD(P)-binding Rossmann-fold domains"/>
    <property type="match status" value="1"/>
</dbReference>
<comment type="caution">
    <text evidence="7">The sequence shown here is derived from an EMBL/GenBank/DDBJ whole genome shotgun (WGS) entry which is preliminary data.</text>
</comment>
<dbReference type="Gene3D" id="3.40.50.720">
    <property type="entry name" value="NAD(P)-binding Rossmann-like Domain"/>
    <property type="match status" value="1"/>
</dbReference>
<dbReference type="AlphaFoldDB" id="A0A2B7Y0A5"/>
<dbReference type="PANTHER" id="PTHR42940">
    <property type="entry name" value="ALCOHOL DEHYDROGENASE 1-RELATED"/>
    <property type="match status" value="1"/>
</dbReference>
<sequence>MEPDFPMSYKVAKFGAKNEPLTIAHMPLNYPNHGEILVKVLACGICHSDLILSEGTLGNTFPTVPGHEIVGDVVCLGPGEKSFKIGDRVGGLWHGGHDGTCKQCKRGDFQVCEHAELNGVTRMGGYAEYCILRMEAVARLPHDIDPAEAAPLLCAGLMTFNGIRKTGIIAGDVVAVQGLGGLGHLAVQFASKMGYKTVAISRRGAKEMFARELGAHHFINSSRHDIATSLKQHGGAALIVLTASNPRFVEPLMRGLAPRGKLLILSPIGEFTADSGLMIREALSITGSTPGNASDGEETVDFAKTHGIQCMVEKYRFEDVNSAIDDMLHGRVRFRAVLVME</sequence>
<dbReference type="STRING" id="1447883.A0A2B7Y0A5"/>
<name>A0A2B7Y0A5_POLH7</name>
<dbReference type="GO" id="GO:0046872">
    <property type="term" value="F:metal ion binding"/>
    <property type="evidence" value="ECO:0007669"/>
    <property type="project" value="UniProtKB-KW"/>
</dbReference>
<accession>A0A2B7Y0A5</accession>
<gene>
    <name evidence="7" type="ORF">AJ80_05908</name>
</gene>
<dbReference type="Gene3D" id="3.90.180.10">
    <property type="entry name" value="Medium-chain alcohol dehydrogenases, catalytic domain"/>
    <property type="match status" value="1"/>
</dbReference>
<evidence type="ECO:0000256" key="4">
    <source>
        <dbReference type="ARBA" id="ARBA00022833"/>
    </source>
</evidence>
<evidence type="ECO:0000313" key="7">
    <source>
        <dbReference type="EMBL" id="PGH14463.1"/>
    </source>
</evidence>
<comment type="similarity">
    <text evidence="2">Belongs to the zinc-containing alcohol dehydrogenase family.</text>
</comment>
<evidence type="ECO:0000256" key="2">
    <source>
        <dbReference type="ARBA" id="ARBA00008072"/>
    </source>
</evidence>
<dbReference type="OrthoDB" id="1560166at2759"/>
<dbReference type="Pfam" id="PF08240">
    <property type="entry name" value="ADH_N"/>
    <property type="match status" value="1"/>
</dbReference>
<keyword evidence="3" id="KW-0479">Metal-binding</keyword>
<proteinExistence type="inferred from homology"/>
<protein>
    <recommendedName>
        <fullName evidence="6">Enoyl reductase (ER) domain-containing protein</fullName>
    </recommendedName>
</protein>
<keyword evidence="5" id="KW-0560">Oxidoreductase</keyword>
<keyword evidence="4" id="KW-0862">Zinc</keyword>
<dbReference type="GO" id="GO:0004022">
    <property type="term" value="F:alcohol dehydrogenase (NAD+) activity"/>
    <property type="evidence" value="ECO:0007669"/>
    <property type="project" value="TreeGrafter"/>
</dbReference>
<evidence type="ECO:0000256" key="5">
    <source>
        <dbReference type="ARBA" id="ARBA00023002"/>
    </source>
</evidence>
<feature type="domain" description="Enoyl reductase (ER)" evidence="6">
    <location>
        <begin position="16"/>
        <end position="338"/>
    </location>
</feature>
<dbReference type="GO" id="GO:0005737">
    <property type="term" value="C:cytoplasm"/>
    <property type="evidence" value="ECO:0007669"/>
    <property type="project" value="TreeGrafter"/>
</dbReference>
<dbReference type="InterPro" id="IPR036291">
    <property type="entry name" value="NAD(P)-bd_dom_sf"/>
</dbReference>
<dbReference type="SMART" id="SM00829">
    <property type="entry name" value="PKS_ER"/>
    <property type="match status" value="1"/>
</dbReference>
<dbReference type="Pfam" id="PF00107">
    <property type="entry name" value="ADH_zinc_N"/>
    <property type="match status" value="1"/>
</dbReference>
<reference evidence="7 8" key="1">
    <citation type="submission" date="2017-10" db="EMBL/GenBank/DDBJ databases">
        <title>Comparative genomics in systemic dimorphic fungi from Ajellomycetaceae.</title>
        <authorList>
            <person name="Munoz J.F."/>
            <person name="Mcewen J.G."/>
            <person name="Clay O.K."/>
            <person name="Cuomo C.A."/>
        </authorList>
    </citation>
    <scope>NUCLEOTIDE SEQUENCE [LARGE SCALE GENOMIC DNA]</scope>
    <source>
        <strain evidence="7 8">UAMH7299</strain>
    </source>
</reference>
<keyword evidence="8" id="KW-1185">Reference proteome</keyword>
<dbReference type="SUPFAM" id="SSF50129">
    <property type="entry name" value="GroES-like"/>
    <property type="match status" value="1"/>
</dbReference>
<evidence type="ECO:0000259" key="6">
    <source>
        <dbReference type="SMART" id="SM00829"/>
    </source>
</evidence>
<dbReference type="InterPro" id="IPR011032">
    <property type="entry name" value="GroES-like_sf"/>
</dbReference>
<dbReference type="Proteomes" id="UP000224634">
    <property type="component" value="Unassembled WGS sequence"/>
</dbReference>
<dbReference type="InterPro" id="IPR013149">
    <property type="entry name" value="ADH-like_C"/>
</dbReference>
<organism evidence="7 8">
    <name type="scientific">Polytolypa hystricis (strain UAMH7299)</name>
    <dbReference type="NCBI Taxonomy" id="1447883"/>
    <lineage>
        <taxon>Eukaryota</taxon>
        <taxon>Fungi</taxon>
        <taxon>Dikarya</taxon>
        <taxon>Ascomycota</taxon>
        <taxon>Pezizomycotina</taxon>
        <taxon>Eurotiomycetes</taxon>
        <taxon>Eurotiomycetidae</taxon>
        <taxon>Onygenales</taxon>
        <taxon>Onygenales incertae sedis</taxon>
        <taxon>Polytolypa</taxon>
    </lineage>
</organism>